<comment type="caution">
    <text evidence="1">The sequence shown here is derived from an EMBL/GenBank/DDBJ whole genome shotgun (WGS) entry which is preliminary data.</text>
</comment>
<evidence type="ECO:0000313" key="1">
    <source>
        <dbReference type="EMBL" id="MFD2309656.1"/>
    </source>
</evidence>
<evidence type="ECO:0000313" key="2">
    <source>
        <dbReference type="Proteomes" id="UP001597425"/>
    </source>
</evidence>
<dbReference type="InterPro" id="IPR029069">
    <property type="entry name" value="HotDog_dom_sf"/>
</dbReference>
<dbReference type="RefSeq" id="WP_265720213.1">
    <property type="nucleotide sequence ID" value="NZ_JAPIVK010000002.1"/>
</dbReference>
<protein>
    <submittedName>
        <fullName evidence="1">Acyl-CoA thioesterase</fullName>
        <ecNumber evidence="1">3.1.2.-</ecNumber>
    </submittedName>
</protein>
<dbReference type="Pfam" id="PF13279">
    <property type="entry name" value="4HBT_2"/>
    <property type="match status" value="1"/>
</dbReference>
<dbReference type="Gene3D" id="3.10.129.10">
    <property type="entry name" value="Hotdog Thioesterase"/>
    <property type="match status" value="1"/>
</dbReference>
<dbReference type="CDD" id="cd00586">
    <property type="entry name" value="4HBT"/>
    <property type="match status" value="1"/>
</dbReference>
<proteinExistence type="predicted"/>
<dbReference type="EMBL" id="JBHUJD010000004">
    <property type="protein sequence ID" value="MFD2309656.1"/>
    <property type="molecule type" value="Genomic_DNA"/>
</dbReference>
<keyword evidence="2" id="KW-1185">Reference proteome</keyword>
<organism evidence="1 2">
    <name type="scientific">Microbulbifer halophilus</name>
    <dbReference type="NCBI Taxonomy" id="453963"/>
    <lineage>
        <taxon>Bacteria</taxon>
        <taxon>Pseudomonadati</taxon>
        <taxon>Pseudomonadota</taxon>
        <taxon>Gammaproteobacteria</taxon>
        <taxon>Cellvibrionales</taxon>
        <taxon>Microbulbiferaceae</taxon>
        <taxon>Microbulbifer</taxon>
    </lineage>
</organism>
<dbReference type="Proteomes" id="UP001597425">
    <property type="component" value="Unassembled WGS sequence"/>
</dbReference>
<dbReference type="GO" id="GO:0016787">
    <property type="term" value="F:hydrolase activity"/>
    <property type="evidence" value="ECO:0007669"/>
    <property type="project" value="UniProtKB-KW"/>
</dbReference>
<dbReference type="PANTHER" id="PTHR31793">
    <property type="entry name" value="4-HYDROXYBENZOYL-COA THIOESTERASE FAMILY MEMBER"/>
    <property type="match status" value="1"/>
</dbReference>
<accession>A0ABW5E838</accession>
<dbReference type="EC" id="3.1.2.-" evidence="1"/>
<dbReference type="SUPFAM" id="SSF54637">
    <property type="entry name" value="Thioesterase/thiol ester dehydrase-isomerase"/>
    <property type="match status" value="1"/>
</dbReference>
<reference evidence="2" key="1">
    <citation type="journal article" date="2019" name="Int. J. Syst. Evol. Microbiol.">
        <title>The Global Catalogue of Microorganisms (GCM) 10K type strain sequencing project: providing services to taxonomists for standard genome sequencing and annotation.</title>
        <authorList>
            <consortium name="The Broad Institute Genomics Platform"/>
            <consortium name="The Broad Institute Genome Sequencing Center for Infectious Disease"/>
            <person name="Wu L."/>
            <person name="Ma J."/>
        </authorList>
    </citation>
    <scope>NUCLEOTIDE SEQUENCE [LARGE SCALE GENOMIC DNA]</scope>
    <source>
        <strain evidence="2">KCTC 12848</strain>
    </source>
</reference>
<dbReference type="InterPro" id="IPR050563">
    <property type="entry name" value="4-hydroxybenzoyl-CoA_TE"/>
</dbReference>
<sequence>MASVRTHSGVAHTWLCDEMGHLNTRNYVGMFDDAMQHFMLILGHKATVDGERRLGWADVRHEIDYIAEVPEGALVHVECEALRVGNSSITYRQTLILSETAEVAAVNRATSVLFDLKKRTATPIPDVIRQAADRYMVEVTDND</sequence>
<name>A0ABW5E838_9GAMM</name>
<keyword evidence="1" id="KW-0378">Hydrolase</keyword>
<dbReference type="PANTHER" id="PTHR31793:SF2">
    <property type="entry name" value="BLR1345 PROTEIN"/>
    <property type="match status" value="1"/>
</dbReference>
<gene>
    <name evidence="1" type="ORF">ACFSKX_04430</name>
</gene>